<dbReference type="SMART" id="SM00400">
    <property type="entry name" value="ZnF_CHCC"/>
    <property type="match status" value="1"/>
</dbReference>
<dbReference type="PROSITE" id="PS50880">
    <property type="entry name" value="TOPRIM"/>
    <property type="match status" value="1"/>
</dbReference>
<keyword evidence="5 12" id="KW-0235">DNA replication</keyword>
<evidence type="ECO:0000256" key="10">
    <source>
        <dbReference type="ARBA" id="ARBA00023125"/>
    </source>
</evidence>
<evidence type="ECO:0000313" key="17">
    <source>
        <dbReference type="Proteomes" id="UP000233482"/>
    </source>
</evidence>
<dbReference type="Pfam" id="PF08275">
    <property type="entry name" value="DNAG_N"/>
    <property type="match status" value="1"/>
</dbReference>
<proteinExistence type="inferred from homology"/>
<dbReference type="InterPro" id="IPR034151">
    <property type="entry name" value="TOPRIM_DnaG_bac"/>
</dbReference>
<dbReference type="InterPro" id="IPR036185">
    <property type="entry name" value="DNA_heli_DnaB-like_N_sf"/>
</dbReference>
<dbReference type="SUPFAM" id="SSF48024">
    <property type="entry name" value="N-terminal domain of DnaB helicase"/>
    <property type="match status" value="1"/>
</dbReference>
<keyword evidence="10 12" id="KW-0238">DNA-binding</keyword>
<dbReference type="NCBIfam" id="TIGR01391">
    <property type="entry name" value="dnaG"/>
    <property type="match status" value="1"/>
</dbReference>
<dbReference type="Gene3D" id="1.20.50.20">
    <property type="entry name" value="DnaG, RNA polymerase domain, helical bundle"/>
    <property type="match status" value="1"/>
</dbReference>
<sequence length="593" mass="69165">MRINVKEVHNLHIEPELIHEIQQKNDILDVVSQYVKLEKRGRNYIGLCPFHDEKTPSFSVSVEKQICHCFGCKKGGNVFQFIEQIEAISFIEAVKILGERAGIEVKTDDDTPQADNEQNKMIAMHEAMAHYYNYVLKAIEQAEPALKYLYSRGFTDEQIAREKIGYSPNVSTFTRDYLKNKGYDEALAYDAGLLSRNEETISYFDRFRNRIMFPIKDFRGKVIGFSARSIDGSEPKYLNSPETLIFQKRNVLYHIDVARKPIRNQDEVILLEGFMDVLKLNEAGILNAIATMGTALSREHILQLKKLASNITLMYDGDRAGIEATLKIGKQLNQEGMNVFVVPMKKGYDPDEMITELGTDKFLSYFNHNKLTYVSFYMRHYLDEIKNNDLAYEKHLNNIIEDAKLMNSEHLQKKVLHEITELFNVDFDSLKFKVQKDNRIQARMPTFESEVLSRPMLAERTVLKYFMNDRMLFMQFKDQITEEHFSVKVHQMIYKALSGYYKIEETFMLSKFSSHVPHECHETCLKIDAMLVNHEPSIEEVNDYLYVFQQEPKEIEQLQSLKAQLSDAVSTENHEKRAQLMREIINLQRQKKQ</sequence>
<organism evidence="16 17">
    <name type="scientific">Macrococcoides caseolyticum</name>
    <dbReference type="NCBI Taxonomy" id="69966"/>
    <lineage>
        <taxon>Bacteria</taxon>
        <taxon>Bacillati</taxon>
        <taxon>Bacillota</taxon>
        <taxon>Bacilli</taxon>
        <taxon>Bacillales</taxon>
        <taxon>Staphylococcaceae</taxon>
        <taxon>Macrococcoides</taxon>
    </lineage>
</organism>
<dbReference type="GO" id="GO:0000428">
    <property type="term" value="C:DNA-directed RNA polymerase complex"/>
    <property type="evidence" value="ECO:0007669"/>
    <property type="project" value="UniProtKB-KW"/>
</dbReference>
<dbReference type="PANTHER" id="PTHR30313">
    <property type="entry name" value="DNA PRIMASE"/>
    <property type="match status" value="1"/>
</dbReference>
<evidence type="ECO:0000313" key="16">
    <source>
        <dbReference type="EMBL" id="PKE27081.1"/>
    </source>
</evidence>
<dbReference type="EMBL" id="PIXC01000002">
    <property type="protein sequence ID" value="PKE27081.1"/>
    <property type="molecule type" value="Genomic_DNA"/>
</dbReference>
<keyword evidence="3 12" id="KW-0808">Transferase</keyword>
<comment type="function">
    <text evidence="12 13">RNA polymerase that catalyzes the synthesis of short RNA molecules used as primers for DNA polymerase during DNA replication.</text>
</comment>
<evidence type="ECO:0000256" key="9">
    <source>
        <dbReference type="ARBA" id="ARBA00022842"/>
    </source>
</evidence>
<dbReference type="InterPro" id="IPR006171">
    <property type="entry name" value="TOPRIM_dom"/>
</dbReference>
<feature type="domain" description="Toprim" evidence="15">
    <location>
        <begin position="266"/>
        <end position="347"/>
    </location>
</feature>
<keyword evidence="2 12" id="KW-0639">Primosome</keyword>
<dbReference type="Pfam" id="PF13155">
    <property type="entry name" value="Toprim_2"/>
    <property type="match status" value="1"/>
</dbReference>
<dbReference type="FunFam" id="3.90.580.10:FF:000001">
    <property type="entry name" value="DNA primase"/>
    <property type="match status" value="1"/>
</dbReference>
<keyword evidence="9" id="KW-0460">Magnesium</keyword>
<dbReference type="InterPro" id="IPR030846">
    <property type="entry name" value="DnaG_bac"/>
</dbReference>
<evidence type="ECO:0000256" key="14">
    <source>
        <dbReference type="PIRSR" id="PIRSR002811-1"/>
    </source>
</evidence>
<keyword evidence="4 12" id="KW-0548">Nucleotidyltransferase</keyword>
<dbReference type="GO" id="GO:0005524">
    <property type="term" value="F:ATP binding"/>
    <property type="evidence" value="ECO:0007669"/>
    <property type="project" value="InterPro"/>
</dbReference>
<dbReference type="GO" id="GO:0003678">
    <property type="term" value="F:DNA helicase activity"/>
    <property type="evidence" value="ECO:0007669"/>
    <property type="project" value="InterPro"/>
</dbReference>
<dbReference type="AlphaFoldDB" id="A0A855GI74"/>
<dbReference type="GO" id="GO:0006269">
    <property type="term" value="P:DNA replication, synthesis of primer"/>
    <property type="evidence" value="ECO:0007669"/>
    <property type="project" value="UniProtKB-UniRule"/>
</dbReference>
<dbReference type="InterPro" id="IPR036977">
    <property type="entry name" value="DNA_primase_Znf_CHC2"/>
</dbReference>
<keyword evidence="1 12" id="KW-0240">DNA-directed RNA polymerase</keyword>
<evidence type="ECO:0000256" key="11">
    <source>
        <dbReference type="ARBA" id="ARBA00023163"/>
    </source>
</evidence>
<comment type="catalytic activity">
    <reaction evidence="12">
        <text>ssDNA + n NTP = ssDNA/pppN(pN)n-1 hybrid + (n-1) diphosphate.</text>
        <dbReference type="EC" id="2.7.7.101"/>
    </reaction>
</comment>
<dbReference type="InterPro" id="IPR037068">
    <property type="entry name" value="DNA_primase_core_N_sf"/>
</dbReference>
<evidence type="ECO:0000256" key="3">
    <source>
        <dbReference type="ARBA" id="ARBA00022679"/>
    </source>
</evidence>
<comment type="caution">
    <text evidence="16">The sequence shown here is derived from an EMBL/GenBank/DDBJ whole genome shotgun (WGS) entry which is preliminary data.</text>
</comment>
<protein>
    <recommendedName>
        <fullName evidence="12 13">DNA primase</fullName>
        <ecNumber evidence="12">2.7.7.101</ecNumber>
    </recommendedName>
</protein>
<evidence type="ECO:0000256" key="6">
    <source>
        <dbReference type="ARBA" id="ARBA00022723"/>
    </source>
</evidence>
<accession>A0A855GI74</accession>
<comment type="subunit">
    <text evidence="12">Monomer. Interacts with DnaB.</text>
</comment>
<dbReference type="InterPro" id="IPR002694">
    <property type="entry name" value="Znf_CHC2"/>
</dbReference>
<evidence type="ECO:0000256" key="13">
    <source>
        <dbReference type="PIRNR" id="PIRNR002811"/>
    </source>
</evidence>
<keyword evidence="8 12" id="KW-0862">Zinc</keyword>
<keyword evidence="6 12" id="KW-0479">Metal-binding</keyword>
<dbReference type="InterPro" id="IPR013264">
    <property type="entry name" value="DNAG_N"/>
</dbReference>
<evidence type="ECO:0000259" key="15">
    <source>
        <dbReference type="PROSITE" id="PS50880"/>
    </source>
</evidence>
<name>A0A855GI74_9STAP</name>
<evidence type="ECO:0000256" key="7">
    <source>
        <dbReference type="ARBA" id="ARBA00022771"/>
    </source>
</evidence>
<dbReference type="InterPro" id="IPR006295">
    <property type="entry name" value="DNA_primase_DnaG"/>
</dbReference>
<dbReference type="GO" id="GO:0005737">
    <property type="term" value="C:cytoplasm"/>
    <property type="evidence" value="ECO:0007669"/>
    <property type="project" value="TreeGrafter"/>
</dbReference>
<gene>
    <name evidence="12 16" type="primary">dnaG</name>
    <name evidence="16" type="ORF">CW686_01145</name>
</gene>
<dbReference type="CDD" id="cd03364">
    <property type="entry name" value="TOPRIM_DnaG_primases"/>
    <property type="match status" value="1"/>
</dbReference>
<dbReference type="SUPFAM" id="SSF56731">
    <property type="entry name" value="DNA primase core"/>
    <property type="match status" value="1"/>
</dbReference>
<dbReference type="Gene3D" id="3.90.980.10">
    <property type="entry name" value="DNA primase, catalytic core, N-terminal domain"/>
    <property type="match status" value="1"/>
</dbReference>
<dbReference type="GO" id="GO:0003677">
    <property type="term" value="F:DNA binding"/>
    <property type="evidence" value="ECO:0007669"/>
    <property type="project" value="UniProtKB-KW"/>
</dbReference>
<dbReference type="HAMAP" id="MF_00974">
    <property type="entry name" value="DNA_primase_DnaG"/>
    <property type="match status" value="1"/>
</dbReference>
<dbReference type="Pfam" id="PF21650">
    <property type="entry name" value="DnaG_cat_HB"/>
    <property type="match status" value="1"/>
</dbReference>
<comment type="domain">
    <text evidence="12">Contains an N-terminal zinc-binding domain, a central core domain that contains the primase activity, and a C-terminal DnaB-binding domain.</text>
</comment>
<dbReference type="InterPro" id="IPR048453">
    <property type="entry name" value="DnaG_cat_HB"/>
</dbReference>
<comment type="cofactor">
    <cofactor evidence="12 13 14">
        <name>Zn(2+)</name>
        <dbReference type="ChEBI" id="CHEBI:29105"/>
    </cofactor>
    <text evidence="12 13 14">Binds 1 zinc ion per monomer.</text>
</comment>
<evidence type="ECO:0000256" key="4">
    <source>
        <dbReference type="ARBA" id="ARBA00022695"/>
    </source>
</evidence>
<keyword evidence="11 12" id="KW-0804">Transcription</keyword>
<dbReference type="Pfam" id="PF01807">
    <property type="entry name" value="Zn_ribbon_DnaG"/>
    <property type="match status" value="1"/>
</dbReference>
<dbReference type="InterPro" id="IPR050219">
    <property type="entry name" value="DnaG_primase"/>
</dbReference>
<dbReference type="PANTHER" id="PTHR30313:SF2">
    <property type="entry name" value="DNA PRIMASE"/>
    <property type="match status" value="1"/>
</dbReference>
<dbReference type="GO" id="GO:0003899">
    <property type="term" value="F:DNA-directed RNA polymerase activity"/>
    <property type="evidence" value="ECO:0007669"/>
    <property type="project" value="UniProtKB-UniRule"/>
</dbReference>
<dbReference type="Gene3D" id="3.90.580.10">
    <property type="entry name" value="Zinc finger, CHC2-type domain"/>
    <property type="match status" value="1"/>
</dbReference>
<evidence type="ECO:0000256" key="5">
    <source>
        <dbReference type="ARBA" id="ARBA00022705"/>
    </source>
</evidence>
<dbReference type="PIRSF" id="PIRSF002811">
    <property type="entry name" value="DnaG"/>
    <property type="match status" value="1"/>
</dbReference>
<dbReference type="InterPro" id="IPR016136">
    <property type="entry name" value="DNA_helicase_N/primase_C"/>
</dbReference>
<dbReference type="GO" id="GO:0008270">
    <property type="term" value="F:zinc ion binding"/>
    <property type="evidence" value="ECO:0007669"/>
    <property type="project" value="UniProtKB-UniRule"/>
</dbReference>
<keyword evidence="7 12" id="KW-0863">Zinc-finger</keyword>
<reference evidence="16 17" key="1">
    <citation type="submission" date="2017-12" db="EMBL/GenBank/DDBJ databases">
        <title>Genomics of Macrococcus caseolyticus.</title>
        <authorList>
            <person name="MacFadyen A.C."/>
            <person name="Paterson G.K."/>
        </authorList>
    </citation>
    <scope>NUCLEOTIDE SEQUENCE [LARGE SCALE GENOMIC DNA]</scope>
    <source>
        <strain evidence="16 17">5788_EF188</strain>
    </source>
</reference>
<dbReference type="FunFam" id="3.90.980.10:FF:000001">
    <property type="entry name" value="DNA primase"/>
    <property type="match status" value="1"/>
</dbReference>
<dbReference type="Proteomes" id="UP000233482">
    <property type="component" value="Unassembled WGS sequence"/>
</dbReference>
<dbReference type="SMART" id="SM00493">
    <property type="entry name" value="TOPRIM"/>
    <property type="match status" value="1"/>
</dbReference>
<comment type="similarity">
    <text evidence="12 13">Belongs to the DnaG primase family.</text>
</comment>
<dbReference type="SUPFAM" id="SSF57783">
    <property type="entry name" value="Zinc beta-ribbon"/>
    <property type="match status" value="1"/>
</dbReference>
<feature type="zinc finger region" description="CHC2-type" evidence="12 14">
    <location>
        <begin position="48"/>
        <end position="72"/>
    </location>
</feature>
<dbReference type="Gene3D" id="3.40.1360.10">
    <property type="match status" value="1"/>
</dbReference>
<evidence type="ECO:0000256" key="8">
    <source>
        <dbReference type="ARBA" id="ARBA00022833"/>
    </source>
</evidence>
<evidence type="ECO:0000256" key="1">
    <source>
        <dbReference type="ARBA" id="ARBA00022478"/>
    </source>
</evidence>
<dbReference type="EC" id="2.7.7.101" evidence="12"/>
<dbReference type="GO" id="GO:1990077">
    <property type="term" value="C:primosome complex"/>
    <property type="evidence" value="ECO:0007669"/>
    <property type="project" value="UniProtKB-KW"/>
</dbReference>
<dbReference type="Gene3D" id="1.10.860.10">
    <property type="entry name" value="DNAb Helicase, Chain A"/>
    <property type="match status" value="1"/>
</dbReference>
<evidence type="ECO:0000256" key="12">
    <source>
        <dbReference type="HAMAP-Rule" id="MF_00974"/>
    </source>
</evidence>
<evidence type="ECO:0000256" key="2">
    <source>
        <dbReference type="ARBA" id="ARBA00022515"/>
    </source>
</evidence>